<keyword evidence="8 9" id="KW-0119">Carbohydrate metabolism</keyword>
<accession>A0A7I7WYE7</accession>
<dbReference type="EMBL" id="AP022609">
    <property type="protein sequence ID" value="BBZ22514.1"/>
    <property type="molecule type" value="Genomic_DNA"/>
</dbReference>
<keyword evidence="9" id="KW-0963">Cytoplasm</keyword>
<dbReference type="GO" id="GO:0004747">
    <property type="term" value="F:ribokinase activity"/>
    <property type="evidence" value="ECO:0007669"/>
    <property type="project" value="UniProtKB-UniRule"/>
</dbReference>
<comment type="activity regulation">
    <text evidence="9">Activated by a monovalent cation that binds near, but not in, the active site. The most likely occupant of the site in vivo is potassium. Ion binding induces a conformational change that may alter substrate affinity.</text>
</comment>
<feature type="binding site" evidence="9">
    <location>
        <position position="199"/>
    </location>
    <ligand>
        <name>ATP</name>
        <dbReference type="ChEBI" id="CHEBI:30616"/>
    </ligand>
</feature>
<dbReference type="KEGG" id="mhib:MHIB_09320"/>
<feature type="binding site" evidence="9">
    <location>
        <begin position="26"/>
        <end position="28"/>
    </location>
    <ligand>
        <name>substrate</name>
    </ligand>
</feature>
<feature type="binding site" evidence="9">
    <location>
        <position position="281"/>
    </location>
    <ligand>
        <name>K(+)</name>
        <dbReference type="ChEBI" id="CHEBI:29103"/>
    </ligand>
</feature>
<evidence type="ECO:0000313" key="12">
    <source>
        <dbReference type="Proteomes" id="UP000467260"/>
    </source>
</evidence>
<evidence type="ECO:0000256" key="3">
    <source>
        <dbReference type="ARBA" id="ARBA00022741"/>
    </source>
</evidence>
<organism evidence="11 12">
    <name type="scientific">Mycolicibacter hiberniae</name>
    <dbReference type="NCBI Taxonomy" id="29314"/>
    <lineage>
        <taxon>Bacteria</taxon>
        <taxon>Bacillati</taxon>
        <taxon>Actinomycetota</taxon>
        <taxon>Actinomycetes</taxon>
        <taxon>Mycobacteriales</taxon>
        <taxon>Mycobacteriaceae</taxon>
        <taxon>Mycolicibacter</taxon>
    </lineage>
</organism>
<keyword evidence="4 9" id="KW-0418">Kinase</keyword>
<feature type="active site" description="Proton acceptor" evidence="9">
    <location>
        <position position="248"/>
    </location>
</feature>
<keyword evidence="1 9" id="KW-0808">Transferase</keyword>
<dbReference type="InterPro" id="IPR029056">
    <property type="entry name" value="Ribokinase-like"/>
</dbReference>
<comment type="function">
    <text evidence="9">Catalyzes the phosphorylation of ribose at O-5 in a reaction requiring ATP and magnesium. The resulting D-ribose-5-phosphate can then be used either for sythesis of nucleotides, histidine, and tryptophan, or as a component of the pentose phosphate pathway.</text>
</comment>
<feature type="binding site" evidence="9">
    <location>
        <position position="276"/>
    </location>
    <ligand>
        <name>K(+)</name>
        <dbReference type="ChEBI" id="CHEBI:29103"/>
    </ligand>
</feature>
<dbReference type="GO" id="GO:0019303">
    <property type="term" value="P:D-ribose catabolic process"/>
    <property type="evidence" value="ECO:0007669"/>
    <property type="project" value="UniProtKB-UniRule"/>
</dbReference>
<keyword evidence="12" id="KW-1185">Reference proteome</keyword>
<keyword evidence="6 9" id="KW-0460">Magnesium</keyword>
<evidence type="ECO:0000313" key="11">
    <source>
        <dbReference type="EMBL" id="BBZ22514.1"/>
    </source>
</evidence>
<comment type="subunit">
    <text evidence="9">Homodimer.</text>
</comment>
<dbReference type="CDD" id="cd01174">
    <property type="entry name" value="ribokinase"/>
    <property type="match status" value="1"/>
</dbReference>
<dbReference type="GO" id="GO:0005829">
    <property type="term" value="C:cytosol"/>
    <property type="evidence" value="ECO:0007669"/>
    <property type="project" value="TreeGrafter"/>
</dbReference>
<name>A0A7I7WYE7_9MYCO</name>
<dbReference type="AlphaFoldDB" id="A0A7I7WYE7"/>
<dbReference type="Pfam" id="PF00294">
    <property type="entry name" value="PfkB"/>
    <property type="match status" value="1"/>
</dbReference>
<reference evidence="11 12" key="1">
    <citation type="journal article" date="2019" name="Emerg. Microbes Infect.">
        <title>Comprehensive subspecies identification of 175 nontuberculous mycobacteria species based on 7547 genomic profiles.</title>
        <authorList>
            <person name="Matsumoto Y."/>
            <person name="Kinjo T."/>
            <person name="Motooka D."/>
            <person name="Nabeya D."/>
            <person name="Jung N."/>
            <person name="Uechi K."/>
            <person name="Horii T."/>
            <person name="Iida T."/>
            <person name="Fujita J."/>
            <person name="Nakamura S."/>
        </authorList>
    </citation>
    <scope>NUCLEOTIDE SEQUENCE [LARGE SCALE GENOMIC DNA]</scope>
    <source>
        <strain evidence="11 12">JCM 13571</strain>
    </source>
</reference>
<dbReference type="HAMAP" id="MF_01987">
    <property type="entry name" value="Ribokinase"/>
    <property type="match status" value="1"/>
</dbReference>
<keyword evidence="7 9" id="KW-0630">Potassium</keyword>
<keyword evidence="2 9" id="KW-0479">Metal-binding</keyword>
<comment type="pathway">
    <text evidence="9">Carbohydrate metabolism; D-ribose degradation; D-ribose 5-phosphate from beta-D-ribopyranose: step 2/2.</text>
</comment>
<comment type="cofactor">
    <cofactor evidence="9">
        <name>Mg(2+)</name>
        <dbReference type="ChEBI" id="CHEBI:18420"/>
    </cofactor>
    <text evidence="9">Requires a divalent cation, most likely magnesium in vivo, as an electrophilic catalyst to aid phosphoryl group transfer. It is the chelate of the metal and the nucleotide that is the actual substrate.</text>
</comment>
<dbReference type="UniPathway" id="UPA00916">
    <property type="reaction ID" value="UER00889"/>
</dbReference>
<keyword evidence="3 9" id="KW-0547">Nucleotide-binding</keyword>
<evidence type="ECO:0000256" key="4">
    <source>
        <dbReference type="ARBA" id="ARBA00022777"/>
    </source>
</evidence>
<dbReference type="Proteomes" id="UP000467260">
    <property type="component" value="Chromosome"/>
</dbReference>
<feature type="binding site" evidence="9">
    <location>
        <position position="279"/>
    </location>
    <ligand>
        <name>K(+)</name>
        <dbReference type="ChEBI" id="CHEBI:29103"/>
    </ligand>
</feature>
<dbReference type="InterPro" id="IPR011611">
    <property type="entry name" value="PfkB_dom"/>
</dbReference>
<dbReference type="PANTHER" id="PTHR10584">
    <property type="entry name" value="SUGAR KINASE"/>
    <property type="match status" value="1"/>
</dbReference>
<dbReference type="PANTHER" id="PTHR10584:SF166">
    <property type="entry name" value="RIBOKINASE"/>
    <property type="match status" value="1"/>
</dbReference>
<evidence type="ECO:0000256" key="8">
    <source>
        <dbReference type="ARBA" id="ARBA00023277"/>
    </source>
</evidence>
<sequence>MATHDAAANAKLDLMAARVCVVGSVNTDTVFRVGALPRPGETVLAETPRTYPGGKGANQAVAAARAGARVQFVGGVGDDDAGLRLRGHLRDNGVGTDGLRTLPEPSGAAFITVDPSGENTVVVAPGANRSWVLDSGQRDLIADCDVLLLQLEIPLAVAAAAAGLARTGGATVILNVSPPPADSAALTRLAALTDVAVVNESESARLHHEVPHRVVTLGARGARYRGSAGTYTVPAPAVRTVDSTGAGDVFAGVLATEWAGGVEHALQRACVAGALATLVRGAGDCAPDAESIGRAMKQLGI</sequence>
<comment type="caution">
    <text evidence="9">Lacks conserved residue(s) required for the propagation of feature annotation.</text>
</comment>
<evidence type="ECO:0000256" key="6">
    <source>
        <dbReference type="ARBA" id="ARBA00022842"/>
    </source>
</evidence>
<dbReference type="PRINTS" id="PR00990">
    <property type="entry name" value="RIBOKINASE"/>
</dbReference>
<keyword evidence="5 9" id="KW-0067">ATP-binding</keyword>
<dbReference type="InterPro" id="IPR011877">
    <property type="entry name" value="Ribokinase"/>
</dbReference>
<dbReference type="GO" id="GO:0046872">
    <property type="term" value="F:metal ion binding"/>
    <property type="evidence" value="ECO:0007669"/>
    <property type="project" value="UniProtKB-KW"/>
</dbReference>
<dbReference type="InterPro" id="IPR002139">
    <property type="entry name" value="Ribo/fructo_kinase"/>
</dbReference>
<evidence type="ECO:0000256" key="2">
    <source>
        <dbReference type="ARBA" id="ARBA00022723"/>
    </source>
</evidence>
<evidence type="ECO:0000256" key="9">
    <source>
        <dbReference type="HAMAP-Rule" id="MF_01987"/>
    </source>
</evidence>
<feature type="domain" description="Carbohydrate kinase PfkB" evidence="10">
    <location>
        <begin position="17"/>
        <end position="288"/>
    </location>
</feature>
<evidence type="ECO:0000259" key="10">
    <source>
        <dbReference type="Pfam" id="PF00294"/>
    </source>
</evidence>
<comment type="subcellular location">
    <subcellularLocation>
        <location evidence="9">Cytoplasm</location>
    </subcellularLocation>
</comment>
<comment type="similarity">
    <text evidence="9">Belongs to the carbohydrate kinase PfkB family. Ribokinase subfamily.</text>
</comment>
<dbReference type="Gene3D" id="3.40.1190.20">
    <property type="match status" value="1"/>
</dbReference>
<dbReference type="EC" id="2.7.1.15" evidence="9"/>
<gene>
    <name evidence="9 11" type="primary">rbsK</name>
    <name evidence="11" type="ORF">MHIB_09320</name>
</gene>
<feature type="binding site" evidence="9">
    <location>
        <begin position="247"/>
        <end position="248"/>
    </location>
    <ligand>
        <name>ATP</name>
        <dbReference type="ChEBI" id="CHEBI:30616"/>
    </ligand>
</feature>
<evidence type="ECO:0000256" key="5">
    <source>
        <dbReference type="ARBA" id="ARBA00022840"/>
    </source>
</evidence>
<evidence type="ECO:0000256" key="1">
    <source>
        <dbReference type="ARBA" id="ARBA00022679"/>
    </source>
</evidence>
<dbReference type="GO" id="GO:0005524">
    <property type="term" value="F:ATP binding"/>
    <property type="evidence" value="ECO:0007669"/>
    <property type="project" value="UniProtKB-UniRule"/>
</dbReference>
<proteinExistence type="inferred from homology"/>
<feature type="binding site" evidence="9">
    <location>
        <position position="152"/>
    </location>
    <ligand>
        <name>substrate</name>
    </ligand>
</feature>
<feature type="binding site" evidence="9">
    <location>
        <position position="248"/>
    </location>
    <ligand>
        <name>substrate</name>
    </ligand>
</feature>
<feature type="binding site" evidence="9">
    <location>
        <position position="242"/>
    </location>
    <ligand>
        <name>K(+)</name>
        <dbReference type="ChEBI" id="CHEBI:29103"/>
    </ligand>
</feature>
<evidence type="ECO:0000256" key="7">
    <source>
        <dbReference type="ARBA" id="ARBA00022958"/>
    </source>
</evidence>
<feature type="binding site" evidence="9">
    <location>
        <begin position="216"/>
        <end position="221"/>
    </location>
    <ligand>
        <name>ATP</name>
        <dbReference type="ChEBI" id="CHEBI:30616"/>
    </ligand>
</feature>
<feature type="binding site" evidence="9">
    <location>
        <position position="244"/>
    </location>
    <ligand>
        <name>K(+)</name>
        <dbReference type="ChEBI" id="CHEBI:29103"/>
    </ligand>
</feature>
<dbReference type="SUPFAM" id="SSF53613">
    <property type="entry name" value="Ribokinase-like"/>
    <property type="match status" value="1"/>
</dbReference>
<feature type="binding site" evidence="9">
    <location>
        <begin position="54"/>
        <end position="58"/>
    </location>
    <ligand>
        <name>substrate</name>
    </ligand>
</feature>
<protein>
    <recommendedName>
        <fullName evidence="9">Ribokinase</fullName>
        <shortName evidence="9">RK</shortName>
        <ecNumber evidence="9">2.7.1.15</ecNumber>
    </recommendedName>
</protein>
<comment type="catalytic activity">
    <reaction evidence="9">
        <text>D-ribose + ATP = D-ribose 5-phosphate + ADP + H(+)</text>
        <dbReference type="Rhea" id="RHEA:13697"/>
        <dbReference type="ChEBI" id="CHEBI:15378"/>
        <dbReference type="ChEBI" id="CHEBI:30616"/>
        <dbReference type="ChEBI" id="CHEBI:47013"/>
        <dbReference type="ChEBI" id="CHEBI:78346"/>
        <dbReference type="ChEBI" id="CHEBI:456216"/>
        <dbReference type="EC" id="2.7.1.15"/>
    </reaction>
</comment>